<feature type="region of interest" description="Disordered" evidence="2">
    <location>
        <begin position="598"/>
        <end position="662"/>
    </location>
</feature>
<dbReference type="Pfam" id="PF12937">
    <property type="entry name" value="F-box-like"/>
    <property type="match status" value="1"/>
</dbReference>
<feature type="compositionally biased region" description="Low complexity" evidence="2">
    <location>
        <begin position="18"/>
        <end position="38"/>
    </location>
</feature>
<accession>A0A084GAR1</accession>
<evidence type="ECO:0000256" key="2">
    <source>
        <dbReference type="SAM" id="MobiDB-lite"/>
    </source>
</evidence>
<dbReference type="OrthoDB" id="3925024at2759"/>
<comment type="caution">
    <text evidence="4">The sequence shown here is derived from an EMBL/GenBank/DDBJ whole genome shotgun (WGS) entry which is preliminary data.</text>
</comment>
<keyword evidence="5" id="KW-1185">Reference proteome</keyword>
<feature type="region of interest" description="Disordered" evidence="2">
    <location>
        <begin position="451"/>
        <end position="470"/>
    </location>
</feature>
<dbReference type="PROSITE" id="PS50181">
    <property type="entry name" value="FBOX"/>
    <property type="match status" value="1"/>
</dbReference>
<dbReference type="CDD" id="cd09917">
    <property type="entry name" value="F-box_SF"/>
    <property type="match status" value="1"/>
</dbReference>
<dbReference type="Pfam" id="PF23749">
    <property type="entry name" value="DUF7165"/>
    <property type="match status" value="1"/>
</dbReference>
<evidence type="ECO:0000259" key="3">
    <source>
        <dbReference type="PROSITE" id="PS50181"/>
    </source>
</evidence>
<feature type="compositionally biased region" description="Low complexity" evidence="2">
    <location>
        <begin position="812"/>
        <end position="824"/>
    </location>
</feature>
<feature type="compositionally biased region" description="Polar residues" evidence="2">
    <location>
        <begin position="867"/>
        <end position="883"/>
    </location>
</feature>
<feature type="region of interest" description="Disordered" evidence="2">
    <location>
        <begin position="863"/>
        <end position="1034"/>
    </location>
</feature>
<dbReference type="EMBL" id="JOWA01000088">
    <property type="protein sequence ID" value="KEZ44423.1"/>
    <property type="molecule type" value="Genomic_DNA"/>
</dbReference>
<evidence type="ECO:0000313" key="4">
    <source>
        <dbReference type="EMBL" id="KEZ44423.1"/>
    </source>
</evidence>
<feature type="compositionally biased region" description="Basic and acidic residues" evidence="2">
    <location>
        <begin position="709"/>
        <end position="721"/>
    </location>
</feature>
<dbReference type="InterPro" id="IPR001810">
    <property type="entry name" value="F-box_dom"/>
</dbReference>
<proteinExistence type="predicted"/>
<feature type="domain" description="F-box" evidence="3">
    <location>
        <begin position="46"/>
        <end position="92"/>
    </location>
</feature>
<gene>
    <name evidence="4" type="ORF">SAPIO_CDS3422</name>
</gene>
<organism evidence="4 5">
    <name type="scientific">Pseudallescheria apiosperma</name>
    <name type="common">Scedosporium apiospermum</name>
    <dbReference type="NCBI Taxonomy" id="563466"/>
    <lineage>
        <taxon>Eukaryota</taxon>
        <taxon>Fungi</taxon>
        <taxon>Dikarya</taxon>
        <taxon>Ascomycota</taxon>
        <taxon>Pezizomycotina</taxon>
        <taxon>Sordariomycetes</taxon>
        <taxon>Hypocreomycetidae</taxon>
        <taxon>Microascales</taxon>
        <taxon>Microascaceae</taxon>
        <taxon>Scedosporium</taxon>
    </lineage>
</organism>
<feature type="compositionally biased region" description="Basic residues" evidence="2">
    <location>
        <begin position="1157"/>
        <end position="1197"/>
    </location>
</feature>
<dbReference type="AlphaFoldDB" id="A0A084GAR1"/>
<dbReference type="InterPro" id="IPR055589">
    <property type="entry name" value="DUF7165"/>
</dbReference>
<sequence>MGHGKAGSDARASPPPGEDTSSTSSTSSASQPSSKAPSIVDEEACDAAFDRLPDEIIQQILLLTDPDSFASLILVNSKWRRVSQQAHLYAHQLSKCPSFAASHSALSLASVKDEQLPKFRRLFAREVKRNLFQAYLRPSETRIKLISNSISSASCPGGEGMRFSPSPKGHHILAYNSSRIYVIDVRAPEIDIKREFKILRRPVSACIKDDATLLAVLSMEMQVDVYNLESSPPKRTQSILLDHKPRTIALSPCGSVLAAAYEGGIEVSALNPDAVTTSQRAVKCDAVDSLAFSHDGTQLLGTTLQSSHQNTVILTAPYYDPGSHMAENTTSAMWTTSILFPNSSRDCSHAVLVQDSDNEEASWTFTYDRSFETFRAVRIDDLRNGTTYFTGPLPQAASSTPLLPCTLPSASYHGELVSAGFQGKEVWIYGVPEDLSAVNPQLILPYDGATPPGVSGRRGGGHSPRTAPRIPDAEDVRVPKWQVLCDSQRNMLISGRKITELEPVSHVKWVAGFGGHSSKERLVITARGVNGSRLITEEEDIDFVDGGIISLLDFDYGFEDGKRKDITIEVGTNNAEVLEEEKRDLDTEVALVRRRTVAQRRGGTGGALHRMATTTIPPRNPRPPLPSGAHEDDDDPLQPRRIGVLPRPPQPVPQVTFNDDNDTDSIEEQEALDAPYTQSNPRSVSTLRRAATAAAMSQRLRETRFEYRRADGRREHPHESDADNWVPPPPPYQKDAVVDLPAFLRHPAITPANLTEPHNPPTAPSAHATSSRPGERSWARINSINSIPPMPAIPRQFTDPGTLSSASPLAGPSNSLRRNNSESSSSRRRPLSDTFSDARFTVSTLQSPSAASVAASRYWDDADPNRRLTQSPVSDSTTDTLSYRHSIRGPYSNPLALNPPAMRPVAAEGNLRRRGQQLQRSTTSGRSERELREQSPASSQASRQISAPQQYQPQQLSRREGPPTLDLHIPSPTLSTTAFNRHSATFSRESRSDLTPISTRSQVNAPNSLSSILESNQAPGEHGTGYPRSAPPRAENFGILTASWLPVVPGTVAGPSSAAANPSSHPRAMTPGAWHRAPTPPDQPLIISTPTGVSGAYDPPERNPSMRRSETPVFAPTPRRPQPRTEPGVPGPSIDRIENYYNNTQLGHSTSTASRQAKMHRRRSRIVRRTASRRSVARSVKERRRGKFRHSAGARKRGGPDVAPAARSGTGTGWSGTYDYVFEDWKGKDKKCVVM</sequence>
<feature type="region of interest" description="Disordered" evidence="2">
    <location>
        <begin position="1"/>
        <end position="38"/>
    </location>
</feature>
<evidence type="ECO:0000256" key="1">
    <source>
        <dbReference type="SAM" id="Coils"/>
    </source>
</evidence>
<dbReference type="InterPro" id="IPR015943">
    <property type="entry name" value="WD40/YVTN_repeat-like_dom_sf"/>
</dbReference>
<dbReference type="RefSeq" id="XP_016644222.1">
    <property type="nucleotide sequence ID" value="XM_016786216.1"/>
</dbReference>
<name>A0A084GAR1_PSEDA</name>
<dbReference type="HOGENOM" id="CLU_002718_0_0_1"/>
<feature type="compositionally biased region" description="Low complexity" evidence="2">
    <location>
        <begin position="1055"/>
        <end position="1068"/>
    </location>
</feature>
<feature type="region of interest" description="Disordered" evidence="2">
    <location>
        <begin position="1055"/>
        <end position="1133"/>
    </location>
</feature>
<feature type="region of interest" description="Disordered" evidence="2">
    <location>
        <begin position="709"/>
        <end position="730"/>
    </location>
</feature>
<feature type="compositionally biased region" description="Polar residues" evidence="2">
    <location>
        <begin position="972"/>
        <end position="1018"/>
    </location>
</feature>
<dbReference type="VEuPathDB" id="FungiDB:SAPIO_CDS3422"/>
<protein>
    <recommendedName>
        <fullName evidence="3">F-box domain-containing protein</fullName>
    </recommendedName>
</protein>
<feature type="compositionally biased region" description="Polar residues" evidence="2">
    <location>
        <begin position="935"/>
        <end position="947"/>
    </location>
</feature>
<feature type="compositionally biased region" description="Polar residues" evidence="2">
    <location>
        <begin position="1145"/>
        <end position="1155"/>
    </location>
</feature>
<dbReference type="Proteomes" id="UP000028545">
    <property type="component" value="Unassembled WGS sequence"/>
</dbReference>
<dbReference type="Gene3D" id="2.130.10.10">
    <property type="entry name" value="YVTN repeat-like/Quinoprotein amine dehydrogenase"/>
    <property type="match status" value="1"/>
</dbReference>
<dbReference type="KEGG" id="sapo:SAPIO_CDS3422"/>
<feature type="region of interest" description="Disordered" evidence="2">
    <location>
        <begin position="1145"/>
        <end position="1210"/>
    </location>
</feature>
<dbReference type="SUPFAM" id="SSF82171">
    <property type="entry name" value="DPP6 N-terminal domain-like"/>
    <property type="match status" value="1"/>
</dbReference>
<dbReference type="SUPFAM" id="SSF81383">
    <property type="entry name" value="F-box domain"/>
    <property type="match status" value="1"/>
</dbReference>
<feature type="coiled-coil region" evidence="1">
    <location>
        <begin position="568"/>
        <end position="595"/>
    </location>
</feature>
<dbReference type="GeneID" id="27722494"/>
<dbReference type="InterPro" id="IPR036047">
    <property type="entry name" value="F-box-like_dom_sf"/>
</dbReference>
<evidence type="ECO:0000313" key="5">
    <source>
        <dbReference type="Proteomes" id="UP000028545"/>
    </source>
</evidence>
<dbReference type="OMA" id="RETRFEY"/>
<reference evidence="4 5" key="1">
    <citation type="journal article" date="2014" name="Genome Announc.">
        <title>Draft genome sequence of the pathogenic fungus Scedosporium apiospermum.</title>
        <authorList>
            <person name="Vandeputte P."/>
            <person name="Ghamrawi S."/>
            <person name="Rechenmann M."/>
            <person name="Iltis A."/>
            <person name="Giraud S."/>
            <person name="Fleury M."/>
            <person name="Thornton C."/>
            <person name="Delhaes L."/>
            <person name="Meyer W."/>
            <person name="Papon N."/>
            <person name="Bouchara J.P."/>
        </authorList>
    </citation>
    <scope>NUCLEOTIDE SEQUENCE [LARGE SCALE GENOMIC DNA]</scope>
    <source>
        <strain evidence="4 5">IHEM 14462</strain>
    </source>
</reference>
<feature type="region of interest" description="Disordered" evidence="2">
    <location>
        <begin position="751"/>
        <end position="832"/>
    </location>
</feature>
<keyword evidence="1" id="KW-0175">Coiled coil</keyword>